<evidence type="ECO:0000256" key="1">
    <source>
        <dbReference type="ARBA" id="ARBA00007345"/>
    </source>
</evidence>
<gene>
    <name evidence="5" type="primary">rps19</name>
</gene>
<dbReference type="AlphaFoldDB" id="A0A8E8U4F6"/>
<dbReference type="PANTHER" id="PTHR11880:SF67">
    <property type="entry name" value="SMALL RIBOSOMAL SUBUNIT PROTEIN US19M"/>
    <property type="match status" value="1"/>
</dbReference>
<dbReference type="Gene3D" id="3.30.860.10">
    <property type="entry name" value="30s Ribosomal Protein S19, Chain A"/>
    <property type="match status" value="1"/>
</dbReference>
<protein>
    <submittedName>
        <fullName evidence="5">Ribosomal protein S19</fullName>
    </submittedName>
</protein>
<sequence>MSRSRWKLPFSDKGPLKRLDPQYENKTIWSRRSNIFPAAVGLTLRIHSGKEMISRKIKPEMIGHKFGEFVATRKTFIPKKTKVNNNKK</sequence>
<dbReference type="GO" id="GO:0003723">
    <property type="term" value="F:RNA binding"/>
    <property type="evidence" value="ECO:0007669"/>
    <property type="project" value="InterPro"/>
</dbReference>
<dbReference type="InterPro" id="IPR002222">
    <property type="entry name" value="Ribosomal_uS19"/>
</dbReference>
<geneLocation type="mitochondrion" evidence="5"/>
<comment type="similarity">
    <text evidence="1 4">Belongs to the universal ribosomal protein uS19 family.</text>
</comment>
<dbReference type="GO" id="GO:0000028">
    <property type="term" value="P:ribosomal small subunit assembly"/>
    <property type="evidence" value="ECO:0007669"/>
    <property type="project" value="TreeGrafter"/>
</dbReference>
<dbReference type="EMBL" id="MT747832">
    <property type="protein sequence ID" value="QWE51000.1"/>
    <property type="molecule type" value="Genomic_DNA"/>
</dbReference>
<organism evidence="5">
    <name type="scientific">Phaeophyceae sp</name>
    <dbReference type="NCBI Taxonomy" id="2249243"/>
    <lineage>
        <taxon>Eukaryota</taxon>
        <taxon>Sar</taxon>
        <taxon>Stramenopiles</taxon>
        <taxon>Ochrophyta</taxon>
        <taxon>PX clade</taxon>
        <taxon>Phaeophyceae</taxon>
    </lineage>
</organism>
<keyword evidence="3 4" id="KW-0687">Ribonucleoprotein</keyword>
<evidence type="ECO:0000313" key="5">
    <source>
        <dbReference type="EMBL" id="QWE51000.1"/>
    </source>
</evidence>
<dbReference type="InterPro" id="IPR023575">
    <property type="entry name" value="Ribosomal_uS19_SF"/>
</dbReference>
<reference evidence="5" key="1">
    <citation type="journal article" date="2021" name="Eur. J. Phycol.">
        <title>High-throughput sequencing of the kelp Alaria (Phaeophyceae) reveals epi-endobiotic associations, including a likely phaeophycean parasite.</title>
        <authorList>
            <person name="Bringloe T.T."/>
            <person name="Sauermann R."/>
            <person name="Krause-Jensen D."/>
            <person name="Olesen B."/>
            <person name="Klimova A."/>
            <person name="Klochkova T.A."/>
            <person name="Verbruggen H."/>
        </authorList>
    </citation>
    <scope>NUCLEOTIDE SEQUENCE</scope>
</reference>
<dbReference type="InterPro" id="IPR020934">
    <property type="entry name" value="Ribosomal_uS19_CS"/>
</dbReference>
<accession>A0A8E8U4F6</accession>
<dbReference type="GO" id="GO:0003735">
    <property type="term" value="F:structural constituent of ribosome"/>
    <property type="evidence" value="ECO:0007669"/>
    <property type="project" value="InterPro"/>
</dbReference>
<evidence type="ECO:0000256" key="4">
    <source>
        <dbReference type="RuleBase" id="RU003485"/>
    </source>
</evidence>
<dbReference type="HAMAP" id="MF_00531">
    <property type="entry name" value="Ribosomal_uS19"/>
    <property type="match status" value="1"/>
</dbReference>
<proteinExistence type="inferred from homology"/>
<dbReference type="SUPFAM" id="SSF54570">
    <property type="entry name" value="Ribosomal protein S19"/>
    <property type="match status" value="1"/>
</dbReference>
<keyword evidence="2 4" id="KW-0689">Ribosomal protein</keyword>
<dbReference type="Pfam" id="PF00203">
    <property type="entry name" value="Ribosomal_S19"/>
    <property type="match status" value="1"/>
</dbReference>
<dbReference type="PROSITE" id="PS00323">
    <property type="entry name" value="RIBOSOMAL_S19"/>
    <property type="match status" value="1"/>
</dbReference>
<dbReference type="PRINTS" id="PR00975">
    <property type="entry name" value="RIBOSOMALS19"/>
</dbReference>
<dbReference type="GO" id="GO:0006412">
    <property type="term" value="P:translation"/>
    <property type="evidence" value="ECO:0007669"/>
    <property type="project" value="InterPro"/>
</dbReference>
<dbReference type="PANTHER" id="PTHR11880">
    <property type="entry name" value="RIBOSOMAL PROTEIN S19P FAMILY MEMBER"/>
    <property type="match status" value="1"/>
</dbReference>
<evidence type="ECO:0000256" key="2">
    <source>
        <dbReference type="ARBA" id="ARBA00022980"/>
    </source>
</evidence>
<dbReference type="GO" id="GO:0005763">
    <property type="term" value="C:mitochondrial small ribosomal subunit"/>
    <property type="evidence" value="ECO:0007669"/>
    <property type="project" value="TreeGrafter"/>
</dbReference>
<dbReference type="PIRSF" id="PIRSF002144">
    <property type="entry name" value="Ribosomal_S19"/>
    <property type="match status" value="1"/>
</dbReference>
<name>A0A8E8U4F6_9PHAE</name>
<keyword evidence="5" id="KW-0496">Mitochondrion</keyword>
<evidence type="ECO:0000256" key="3">
    <source>
        <dbReference type="ARBA" id="ARBA00023274"/>
    </source>
</evidence>